<organism evidence="1 2">
    <name type="scientific">Vulcaniibacterium tengchongense</name>
    <dbReference type="NCBI Taxonomy" id="1273429"/>
    <lineage>
        <taxon>Bacteria</taxon>
        <taxon>Pseudomonadati</taxon>
        <taxon>Pseudomonadota</taxon>
        <taxon>Gammaproteobacteria</taxon>
        <taxon>Lysobacterales</taxon>
        <taxon>Lysobacteraceae</taxon>
        <taxon>Vulcaniibacterium</taxon>
    </lineage>
</organism>
<comment type="caution">
    <text evidence="1">The sequence shown here is derived from an EMBL/GenBank/DDBJ whole genome shotgun (WGS) entry which is preliminary data.</text>
</comment>
<reference evidence="1 2" key="1">
    <citation type="submission" date="2018-11" db="EMBL/GenBank/DDBJ databases">
        <title>Genomic Encyclopedia of Type Strains, Phase IV (KMG-IV): sequencing the most valuable type-strain genomes for metagenomic binning, comparative biology and taxonomic classification.</title>
        <authorList>
            <person name="Goeker M."/>
        </authorList>
    </citation>
    <scope>NUCLEOTIDE SEQUENCE [LARGE SCALE GENOMIC DNA]</scope>
    <source>
        <strain evidence="1 2">DSM 25623</strain>
    </source>
</reference>
<proteinExistence type="predicted"/>
<protein>
    <submittedName>
        <fullName evidence="1">Uncharacterized protein</fullName>
    </submittedName>
</protein>
<sequence length="30" mass="3259">MTITIADGPHYYDFRYALDAAAAGRAPSDK</sequence>
<dbReference type="Proteomes" id="UP000269708">
    <property type="component" value="Unassembled WGS sequence"/>
</dbReference>
<keyword evidence="2" id="KW-1185">Reference proteome</keyword>
<evidence type="ECO:0000313" key="2">
    <source>
        <dbReference type="Proteomes" id="UP000269708"/>
    </source>
</evidence>
<evidence type="ECO:0000313" key="1">
    <source>
        <dbReference type="EMBL" id="RPE81460.1"/>
    </source>
</evidence>
<dbReference type="EMBL" id="RKQN01000001">
    <property type="protein sequence ID" value="RPE81460.1"/>
    <property type="molecule type" value="Genomic_DNA"/>
</dbReference>
<gene>
    <name evidence="1" type="ORF">EDC50_0651</name>
</gene>
<accession>A0A3N4W5U5</accession>
<name>A0A3N4W5U5_9GAMM</name>
<dbReference type="AlphaFoldDB" id="A0A3N4W5U5"/>